<name>A0ABR8MVX9_9BACL</name>
<reference evidence="6 7" key="1">
    <citation type="submission" date="2020-09" db="EMBL/GenBank/DDBJ databases">
        <title>Paenibacillus sp. strain PR3 16S rRNA gene Genome sequencing and assembly.</title>
        <authorList>
            <person name="Kim J."/>
        </authorList>
    </citation>
    <scope>NUCLEOTIDE SEQUENCE [LARGE SCALE GENOMIC DNA]</scope>
    <source>
        <strain evidence="6 7">PR3</strain>
    </source>
</reference>
<protein>
    <submittedName>
        <fullName evidence="6">5-oxoprolinase subunit PxpB</fullName>
        <ecNumber evidence="6">3.5.2.9</ecNumber>
    </submittedName>
</protein>
<dbReference type="PANTHER" id="PTHR34698">
    <property type="entry name" value="5-OXOPROLINASE SUBUNIT B"/>
    <property type="match status" value="1"/>
</dbReference>
<dbReference type="Proteomes" id="UP000609346">
    <property type="component" value="Unassembled WGS sequence"/>
</dbReference>
<evidence type="ECO:0000256" key="2">
    <source>
        <dbReference type="ARBA" id="ARBA00022801"/>
    </source>
</evidence>
<dbReference type="SUPFAM" id="SSF50891">
    <property type="entry name" value="Cyclophilin-like"/>
    <property type="match status" value="1"/>
</dbReference>
<dbReference type="InterPro" id="IPR010016">
    <property type="entry name" value="PxpB"/>
</dbReference>
<feature type="compositionally biased region" description="Basic and acidic residues" evidence="4">
    <location>
        <begin position="244"/>
        <end position="259"/>
    </location>
</feature>
<feature type="region of interest" description="Disordered" evidence="4">
    <location>
        <begin position="237"/>
        <end position="259"/>
    </location>
</feature>
<proteinExistence type="predicted"/>
<accession>A0ABR8MVX9</accession>
<dbReference type="EMBL" id="JACXZA010000003">
    <property type="protein sequence ID" value="MBD3920123.1"/>
    <property type="molecule type" value="Genomic_DNA"/>
</dbReference>
<dbReference type="EC" id="3.5.2.9" evidence="6"/>
<dbReference type="RefSeq" id="WP_191204370.1">
    <property type="nucleotide sequence ID" value="NZ_JACXZA010000003.1"/>
</dbReference>
<keyword evidence="7" id="KW-1185">Reference proteome</keyword>
<dbReference type="Gene3D" id="3.30.1360.40">
    <property type="match status" value="1"/>
</dbReference>
<dbReference type="NCBIfam" id="TIGR00370">
    <property type="entry name" value="5-oxoprolinase subunit PxpB"/>
    <property type="match status" value="1"/>
</dbReference>
<dbReference type="SUPFAM" id="SSF160467">
    <property type="entry name" value="PH0987 N-terminal domain-like"/>
    <property type="match status" value="1"/>
</dbReference>
<feature type="domain" description="Carboxyltransferase" evidence="5">
    <location>
        <begin position="3"/>
        <end position="215"/>
    </location>
</feature>
<evidence type="ECO:0000259" key="5">
    <source>
        <dbReference type="SMART" id="SM00796"/>
    </source>
</evidence>
<keyword evidence="1" id="KW-0547">Nucleotide-binding</keyword>
<evidence type="ECO:0000256" key="3">
    <source>
        <dbReference type="ARBA" id="ARBA00022840"/>
    </source>
</evidence>
<dbReference type="Gene3D" id="2.40.100.10">
    <property type="entry name" value="Cyclophilin-like"/>
    <property type="match status" value="1"/>
</dbReference>
<dbReference type="InterPro" id="IPR003833">
    <property type="entry name" value="CT_C_D"/>
</dbReference>
<sequence>MSWRISPLGDRALVAELAAGAADESWVQVGAAAQWLRQAKVPWMIDLIPAYTTVTIVYDPVRVWQALASNNGMTIYEKASKTVEELLASTAVGLRQVVEHIHVPVCYGGEYGPDLEESAERSGVSADAFVEVHSSAEYTVALVGFVPGFPYLAGLPPQLAQPRRVNPRARVPAGTVAIGGGQTGIYPLEVPGGWQLIGRTPLRLFDAARPEPALLRAGDRIRFFPISEEQFRTMEAEVAGNAGDRSREKTRTGRIVSER</sequence>
<keyword evidence="3" id="KW-0067">ATP-binding</keyword>
<evidence type="ECO:0000256" key="4">
    <source>
        <dbReference type="SAM" id="MobiDB-lite"/>
    </source>
</evidence>
<dbReference type="Pfam" id="PF02682">
    <property type="entry name" value="CT_C_D"/>
    <property type="match status" value="1"/>
</dbReference>
<keyword evidence="2 6" id="KW-0378">Hydrolase</keyword>
<evidence type="ECO:0000313" key="7">
    <source>
        <dbReference type="Proteomes" id="UP000609346"/>
    </source>
</evidence>
<comment type="caution">
    <text evidence="6">The sequence shown here is derived from an EMBL/GenBank/DDBJ whole genome shotgun (WGS) entry which is preliminary data.</text>
</comment>
<dbReference type="InterPro" id="IPR029000">
    <property type="entry name" value="Cyclophilin-like_dom_sf"/>
</dbReference>
<dbReference type="GO" id="GO:0017168">
    <property type="term" value="F:5-oxoprolinase (ATP-hydrolyzing) activity"/>
    <property type="evidence" value="ECO:0007669"/>
    <property type="project" value="UniProtKB-EC"/>
</dbReference>
<dbReference type="PANTHER" id="PTHR34698:SF2">
    <property type="entry name" value="5-OXOPROLINASE SUBUNIT B"/>
    <property type="match status" value="1"/>
</dbReference>
<organism evidence="6 7">
    <name type="scientific">Paenibacillus terricola</name>
    <dbReference type="NCBI Taxonomy" id="2763503"/>
    <lineage>
        <taxon>Bacteria</taxon>
        <taxon>Bacillati</taxon>
        <taxon>Bacillota</taxon>
        <taxon>Bacilli</taxon>
        <taxon>Bacillales</taxon>
        <taxon>Paenibacillaceae</taxon>
        <taxon>Paenibacillus</taxon>
    </lineage>
</organism>
<evidence type="ECO:0000313" key="6">
    <source>
        <dbReference type="EMBL" id="MBD3920123.1"/>
    </source>
</evidence>
<gene>
    <name evidence="6" type="primary">pxpB</name>
    <name evidence="6" type="ORF">H8B09_15265</name>
</gene>
<evidence type="ECO:0000256" key="1">
    <source>
        <dbReference type="ARBA" id="ARBA00022741"/>
    </source>
</evidence>
<dbReference type="SMART" id="SM00796">
    <property type="entry name" value="AHS1"/>
    <property type="match status" value="1"/>
</dbReference>